<evidence type="ECO:0000313" key="3">
    <source>
        <dbReference type="Proteomes" id="UP000436088"/>
    </source>
</evidence>
<gene>
    <name evidence="2" type="ORF">F3Y22_tig00110816pilonHSYRG00086</name>
</gene>
<dbReference type="EMBL" id="VEPZ02001122">
    <property type="protein sequence ID" value="KAE8693204.1"/>
    <property type="molecule type" value="Genomic_DNA"/>
</dbReference>
<evidence type="ECO:0000313" key="2">
    <source>
        <dbReference type="EMBL" id="KAE8693204.1"/>
    </source>
</evidence>
<dbReference type="Proteomes" id="UP000436088">
    <property type="component" value="Unassembled WGS sequence"/>
</dbReference>
<reference evidence="2" key="1">
    <citation type="submission" date="2019-09" db="EMBL/GenBank/DDBJ databases">
        <title>Draft genome information of white flower Hibiscus syriacus.</title>
        <authorList>
            <person name="Kim Y.-M."/>
        </authorList>
    </citation>
    <scope>NUCLEOTIDE SEQUENCE [LARGE SCALE GENOMIC DNA]</scope>
    <source>
        <strain evidence="2">YM2019G1</strain>
    </source>
</reference>
<name>A0A6A2ZMG5_HIBSY</name>
<dbReference type="AlphaFoldDB" id="A0A6A2ZMG5"/>
<evidence type="ECO:0000256" key="1">
    <source>
        <dbReference type="SAM" id="MobiDB-lite"/>
    </source>
</evidence>
<accession>A0A6A2ZMG5</accession>
<protein>
    <submittedName>
        <fullName evidence="2">Uncharacterized protein</fullName>
    </submittedName>
</protein>
<keyword evidence="3" id="KW-1185">Reference proteome</keyword>
<proteinExistence type="predicted"/>
<comment type="caution">
    <text evidence="2">The sequence shown here is derived from an EMBL/GenBank/DDBJ whole genome shotgun (WGS) entry which is preliminary data.</text>
</comment>
<feature type="region of interest" description="Disordered" evidence="1">
    <location>
        <begin position="184"/>
        <end position="204"/>
    </location>
</feature>
<organism evidence="2 3">
    <name type="scientific">Hibiscus syriacus</name>
    <name type="common">Rose of Sharon</name>
    <dbReference type="NCBI Taxonomy" id="106335"/>
    <lineage>
        <taxon>Eukaryota</taxon>
        <taxon>Viridiplantae</taxon>
        <taxon>Streptophyta</taxon>
        <taxon>Embryophyta</taxon>
        <taxon>Tracheophyta</taxon>
        <taxon>Spermatophyta</taxon>
        <taxon>Magnoliopsida</taxon>
        <taxon>eudicotyledons</taxon>
        <taxon>Gunneridae</taxon>
        <taxon>Pentapetalae</taxon>
        <taxon>rosids</taxon>
        <taxon>malvids</taxon>
        <taxon>Malvales</taxon>
        <taxon>Malvaceae</taxon>
        <taxon>Malvoideae</taxon>
        <taxon>Hibiscus</taxon>
    </lineage>
</organism>
<sequence>MRNSVRVEPVISTLHGLSCKCLSSNITHYEFSDVSSEVELRLQLGGKDDVGSVVTLIDTNTLFEKIMPAEAIWLVALRSESAGSMQLLKGTSIYIVRDSTKINQKVARELAVAFGHVGWSLESHGAAGRTDKGGILIQGLVFGSQTEEALDADEDLVEEEVRKHFQVEEPLYKVRMSRGLAKHQPTGWDLSTATDVPPPATLSN</sequence>